<dbReference type="InterPro" id="IPR036928">
    <property type="entry name" value="AS_sf"/>
</dbReference>
<dbReference type="PROSITE" id="PS00571">
    <property type="entry name" value="AMIDASES"/>
    <property type="match status" value="1"/>
</dbReference>
<dbReference type="InterPro" id="IPR020556">
    <property type="entry name" value="Amidase_CS"/>
</dbReference>
<dbReference type="PANTHER" id="PTHR11895">
    <property type="entry name" value="TRANSAMIDASE"/>
    <property type="match status" value="1"/>
</dbReference>
<dbReference type="Pfam" id="PF01425">
    <property type="entry name" value="Amidase"/>
    <property type="match status" value="1"/>
</dbReference>
<keyword evidence="3" id="KW-0378">Hydrolase</keyword>
<proteinExistence type="inferred from homology"/>
<dbReference type="PANTHER" id="PTHR11895:SF67">
    <property type="entry name" value="AMIDASE DOMAIN-CONTAINING PROTEIN"/>
    <property type="match status" value="1"/>
</dbReference>
<evidence type="ECO:0000256" key="1">
    <source>
        <dbReference type="ARBA" id="ARBA00009199"/>
    </source>
</evidence>
<dbReference type="InterPro" id="IPR000120">
    <property type="entry name" value="Amidase"/>
</dbReference>
<name>A0A8H8QTB3_9HELO</name>
<dbReference type="EMBL" id="QGMH01000274">
    <property type="protein sequence ID" value="TVY22397.1"/>
    <property type="molecule type" value="Genomic_DNA"/>
</dbReference>
<dbReference type="GO" id="GO:0016787">
    <property type="term" value="F:hydrolase activity"/>
    <property type="evidence" value="ECO:0007669"/>
    <property type="project" value="UniProtKB-KW"/>
</dbReference>
<protein>
    <submittedName>
        <fullName evidence="3">Fatty acid amide hydrolase</fullName>
    </submittedName>
</protein>
<comment type="caution">
    <text evidence="3">The sequence shown here is derived from an EMBL/GenBank/DDBJ whole genome shotgun (WGS) entry which is preliminary data.</text>
</comment>
<feature type="domain" description="Amidase" evidence="2">
    <location>
        <begin position="156"/>
        <end position="575"/>
    </location>
</feature>
<dbReference type="SUPFAM" id="SSF75304">
    <property type="entry name" value="Amidase signature (AS) enzymes"/>
    <property type="match status" value="1"/>
</dbReference>
<dbReference type="OrthoDB" id="421993at2759"/>
<dbReference type="Proteomes" id="UP000431533">
    <property type="component" value="Unassembled WGS sequence"/>
</dbReference>
<dbReference type="InterPro" id="IPR023631">
    <property type="entry name" value="Amidase_dom"/>
</dbReference>
<evidence type="ECO:0000313" key="3">
    <source>
        <dbReference type="EMBL" id="TVY22397.1"/>
    </source>
</evidence>
<reference evidence="3 4" key="1">
    <citation type="submission" date="2018-05" db="EMBL/GenBank/DDBJ databases">
        <title>Genome sequencing and assembly of the regulated plant pathogen Lachnellula willkommii and related sister species for the development of diagnostic species identification markers.</title>
        <authorList>
            <person name="Giroux E."/>
            <person name="Bilodeau G."/>
        </authorList>
    </citation>
    <scope>NUCLEOTIDE SEQUENCE [LARGE SCALE GENOMIC DNA]</scope>
    <source>
        <strain evidence="3 4">CBS 185.66</strain>
    </source>
</reference>
<organism evidence="3 4">
    <name type="scientific">Lachnellula hyalina</name>
    <dbReference type="NCBI Taxonomy" id="1316788"/>
    <lineage>
        <taxon>Eukaryota</taxon>
        <taxon>Fungi</taxon>
        <taxon>Dikarya</taxon>
        <taxon>Ascomycota</taxon>
        <taxon>Pezizomycotina</taxon>
        <taxon>Leotiomycetes</taxon>
        <taxon>Helotiales</taxon>
        <taxon>Lachnaceae</taxon>
        <taxon>Lachnellula</taxon>
    </lineage>
</organism>
<sequence length="613" mass="66615">MASDSHRKHFFLYPEPIRAANVPYKNERKSNPRIHGWPLIVAAYLMEWFGFIRRQSWKNAGFGSLVNIREHIEHTEPRFDPTVFPLEAAGGSKPNNLGDEAEDGPPLAVLSPQKKYSVAHYRSLFLSGELTPLNVVHAILPLIRRDTSPPGQHSVAWFDVQVDLVIKAAEASTLRYKEKRSLGPLDGVPTAVKDEFDMEGYITSLGSMNDYTGQELIDGKIDTWTVRKIEEQGAIILGKLSMHEFGMDTCGNNIFYGTPRNPYNQQYYPGGSSSGSAYAVATGLIPIALGSDGGGSIRIPSSFCSVFGLKPSHGRVSFFPGQNHSNTCAANGPIAADIRSLATFYNVISQPDPISHFPFSPTKVLFNDANRPKVIGIPEAWFARATPAVQTLCRGMVDWLTAKKGYTVVAIEIPFLVEGQIAHALTVLSDAATLLPEMRGLSPANRILLALGNTTPSTDFLLAAKLRKVLMQHLSWLWEQHPGMVIVTPATSCAGWAIKSDSELVYGINDGDKTIESMEYVWLANFCGLPSISAPAGFVVPEGQVGAGGVAGVETEGKVPVGLMATGEWASEEALMQFGADAEEAGSEQECRPPNWVDVVELARQMKKSNGSI</sequence>
<dbReference type="Gene3D" id="3.90.1300.10">
    <property type="entry name" value="Amidase signature (AS) domain"/>
    <property type="match status" value="1"/>
</dbReference>
<gene>
    <name evidence="3" type="primary">FAAH_1</name>
    <name evidence="3" type="ORF">LHYA1_G008835</name>
</gene>
<evidence type="ECO:0000259" key="2">
    <source>
        <dbReference type="Pfam" id="PF01425"/>
    </source>
</evidence>
<dbReference type="GeneID" id="41989033"/>
<keyword evidence="4" id="KW-1185">Reference proteome</keyword>
<comment type="similarity">
    <text evidence="1">Belongs to the amidase family.</text>
</comment>
<evidence type="ECO:0000313" key="4">
    <source>
        <dbReference type="Proteomes" id="UP000431533"/>
    </source>
</evidence>
<dbReference type="RefSeq" id="XP_031001185.1">
    <property type="nucleotide sequence ID" value="XM_031153752.1"/>
</dbReference>
<dbReference type="AlphaFoldDB" id="A0A8H8QTB3"/>
<accession>A0A8H8QTB3</accession>